<evidence type="ECO:0000256" key="6">
    <source>
        <dbReference type="SAM" id="MobiDB-lite"/>
    </source>
</evidence>
<dbReference type="EMBL" id="JAPEVB010000002">
    <property type="protein sequence ID" value="KAJ4393609.1"/>
    <property type="molecule type" value="Genomic_DNA"/>
</dbReference>
<feature type="binding site" evidence="5">
    <location>
        <position position="299"/>
    </location>
    <ligand>
        <name>Fe cation</name>
        <dbReference type="ChEBI" id="CHEBI:24875"/>
        <note>catalytic</note>
    </ligand>
</feature>
<feature type="binding site" evidence="5">
    <location>
        <position position="233"/>
    </location>
    <ligand>
        <name>Fe cation</name>
        <dbReference type="ChEBI" id="CHEBI:24875"/>
        <note>catalytic</note>
    </ligand>
</feature>
<dbReference type="PANTHER" id="PTHR10543:SF89">
    <property type="entry name" value="CAROTENOID 9,10(9',10')-CLEAVAGE DIOXYGENASE 1"/>
    <property type="match status" value="1"/>
</dbReference>
<feature type="compositionally biased region" description="Basic and acidic residues" evidence="6">
    <location>
        <begin position="519"/>
        <end position="536"/>
    </location>
</feature>
<evidence type="ECO:0000256" key="4">
    <source>
        <dbReference type="ARBA" id="ARBA00023004"/>
    </source>
</evidence>
<comment type="similarity">
    <text evidence="1">Belongs to the carotenoid oxygenase family.</text>
</comment>
<evidence type="ECO:0000313" key="8">
    <source>
        <dbReference type="Proteomes" id="UP001140453"/>
    </source>
</evidence>
<reference evidence="7" key="1">
    <citation type="submission" date="2022-10" db="EMBL/GenBank/DDBJ databases">
        <title>Tapping the CABI collections for fungal endophytes: first genome assemblies for Collariella, Neodidymelliopsis, Ascochyta clinopodiicola, Didymella pomorum, Didymosphaeria variabile, Neocosmospora piperis and Neocucurbitaria cava.</title>
        <authorList>
            <person name="Hill R."/>
        </authorList>
    </citation>
    <scope>NUCLEOTIDE SEQUENCE</scope>
    <source>
        <strain evidence="7">IMI 355082</strain>
    </source>
</reference>
<feature type="region of interest" description="Disordered" evidence="6">
    <location>
        <begin position="519"/>
        <end position="542"/>
    </location>
</feature>
<keyword evidence="3" id="KW-0560">Oxidoreductase</keyword>
<proteinExistence type="inferred from homology"/>
<organism evidence="7 8">
    <name type="scientific">Gnomoniopsis smithogilvyi</name>
    <dbReference type="NCBI Taxonomy" id="1191159"/>
    <lineage>
        <taxon>Eukaryota</taxon>
        <taxon>Fungi</taxon>
        <taxon>Dikarya</taxon>
        <taxon>Ascomycota</taxon>
        <taxon>Pezizomycotina</taxon>
        <taxon>Sordariomycetes</taxon>
        <taxon>Sordariomycetidae</taxon>
        <taxon>Diaporthales</taxon>
        <taxon>Gnomoniaceae</taxon>
        <taxon>Gnomoniopsis</taxon>
    </lineage>
</organism>
<dbReference type="InterPro" id="IPR004294">
    <property type="entry name" value="Carotenoid_Oase"/>
</dbReference>
<dbReference type="AlphaFoldDB" id="A0A9W8YX64"/>
<feature type="binding site" evidence="5">
    <location>
        <position position="493"/>
    </location>
    <ligand>
        <name>Fe cation</name>
        <dbReference type="ChEBI" id="CHEBI:24875"/>
        <note>catalytic</note>
    </ligand>
</feature>
<evidence type="ECO:0000313" key="7">
    <source>
        <dbReference type="EMBL" id="KAJ4393609.1"/>
    </source>
</evidence>
<evidence type="ECO:0008006" key="9">
    <source>
        <dbReference type="Google" id="ProtNLM"/>
    </source>
</evidence>
<name>A0A9W8YX64_9PEZI</name>
<evidence type="ECO:0000256" key="3">
    <source>
        <dbReference type="ARBA" id="ARBA00023002"/>
    </source>
</evidence>
<accession>A0A9W8YX64</accession>
<dbReference type="GO" id="GO:0046872">
    <property type="term" value="F:metal ion binding"/>
    <property type="evidence" value="ECO:0007669"/>
    <property type="project" value="UniProtKB-KW"/>
</dbReference>
<keyword evidence="8" id="KW-1185">Reference proteome</keyword>
<keyword evidence="4 5" id="KW-0408">Iron</keyword>
<evidence type="ECO:0000256" key="2">
    <source>
        <dbReference type="ARBA" id="ARBA00022723"/>
    </source>
</evidence>
<dbReference type="Proteomes" id="UP001140453">
    <property type="component" value="Unassembled WGS sequence"/>
</dbReference>
<keyword evidence="2 5" id="KW-0479">Metal-binding</keyword>
<evidence type="ECO:0000256" key="5">
    <source>
        <dbReference type="PIRSR" id="PIRSR604294-1"/>
    </source>
</evidence>
<dbReference type="GO" id="GO:0016121">
    <property type="term" value="P:carotene catabolic process"/>
    <property type="evidence" value="ECO:0007669"/>
    <property type="project" value="TreeGrafter"/>
</dbReference>
<evidence type="ECO:0000256" key="1">
    <source>
        <dbReference type="ARBA" id="ARBA00006787"/>
    </source>
</evidence>
<gene>
    <name evidence="7" type="ORF">N0V93_002822</name>
</gene>
<comment type="caution">
    <text evidence="7">The sequence shown here is derived from an EMBL/GenBank/DDBJ whole genome shotgun (WGS) entry which is preliminary data.</text>
</comment>
<dbReference type="OrthoDB" id="1069523at2759"/>
<dbReference type="GO" id="GO:0010436">
    <property type="term" value="F:carotenoid dioxygenase activity"/>
    <property type="evidence" value="ECO:0007669"/>
    <property type="project" value="TreeGrafter"/>
</dbReference>
<protein>
    <recommendedName>
        <fullName evidence="9">Dioxygenase</fullName>
    </recommendedName>
</protein>
<comment type="cofactor">
    <cofactor evidence="5">
        <name>Fe(2+)</name>
        <dbReference type="ChEBI" id="CHEBI:29033"/>
    </cofactor>
    <text evidence="5">Binds 1 Fe(2+) ion per subunit.</text>
</comment>
<dbReference type="Pfam" id="PF03055">
    <property type="entry name" value="RPE65"/>
    <property type="match status" value="1"/>
</dbReference>
<dbReference type="PANTHER" id="PTHR10543">
    <property type="entry name" value="BETA-CAROTENE DIOXYGENASE"/>
    <property type="match status" value="1"/>
</dbReference>
<sequence length="542" mass="61210">MADIEQCAAKMAYQKETRYPDNPFFTGPEAPCRFEAEVYNCVVRGQIPPQIDGTYYRVMPDAAWAPLYDDDVFINGDGAVDAVRIQNGHADFKQKFVRTEKFLIERAARRAVFGKYRNRYTDDPRVKHKIHSTANTHVVYFENQLLALKEDSLPYAMDPDTLETKGAYNFHGQYECPTFTAHPKVDARTGELITFGYEAKGDASRDVAYYLFDRHGKKLEECWFQTPFAGMMHDMAASDKWVIFILTPLACVSLDLLKEGHKHFAWAEDKPLTFGILPRRNPKPEDIKWFHYKNAFYGHTGNAFDGDDGCVYLDAPLTYHNKFWFFPPIGEDMHTAASAKAPQDGPVSHYVRWKFDPNATDGFVEPKELVKLDGEMPKVDARHETKPYTTIFLAMHDPNSHEPAIGGAYNSIAKCSIEDGTYEYWSAGNSTALHEVAFVPRSTGAPEADGYLISVANRRDKLLTEIVILDTACIPQGPIAIIELPFRLRAGIHGSWVMRKDLPEDKDLCDMSGITEELRNQFGRDGRQSDEAKGEPKTNGGA</sequence>
<feature type="binding site" evidence="5">
    <location>
        <position position="182"/>
    </location>
    <ligand>
        <name>Fe cation</name>
        <dbReference type="ChEBI" id="CHEBI:24875"/>
        <note>catalytic</note>
    </ligand>
</feature>